<protein>
    <submittedName>
        <fullName evidence="1">Uncharacterized protein</fullName>
    </submittedName>
</protein>
<name>A0A251U637_HELAN</name>
<reference evidence="2" key="1">
    <citation type="journal article" date="2017" name="Nature">
        <title>The sunflower genome provides insights into oil metabolism, flowering and Asterid evolution.</title>
        <authorList>
            <person name="Badouin H."/>
            <person name="Gouzy J."/>
            <person name="Grassa C.J."/>
            <person name="Murat F."/>
            <person name="Staton S.E."/>
            <person name="Cottret L."/>
            <person name="Lelandais-Briere C."/>
            <person name="Owens G.L."/>
            <person name="Carrere S."/>
            <person name="Mayjonade B."/>
            <person name="Legrand L."/>
            <person name="Gill N."/>
            <person name="Kane N.C."/>
            <person name="Bowers J.E."/>
            <person name="Hubner S."/>
            <person name="Bellec A."/>
            <person name="Berard A."/>
            <person name="Berges H."/>
            <person name="Blanchet N."/>
            <person name="Boniface M.C."/>
            <person name="Brunel D."/>
            <person name="Catrice O."/>
            <person name="Chaidir N."/>
            <person name="Claudel C."/>
            <person name="Donnadieu C."/>
            <person name="Faraut T."/>
            <person name="Fievet G."/>
            <person name="Helmstetter N."/>
            <person name="King M."/>
            <person name="Knapp S.J."/>
            <person name="Lai Z."/>
            <person name="Le Paslier M.C."/>
            <person name="Lippi Y."/>
            <person name="Lorenzon L."/>
            <person name="Mandel J.R."/>
            <person name="Marage G."/>
            <person name="Marchand G."/>
            <person name="Marquand E."/>
            <person name="Bret-Mestries E."/>
            <person name="Morien E."/>
            <person name="Nambeesan S."/>
            <person name="Nguyen T."/>
            <person name="Pegot-Espagnet P."/>
            <person name="Pouilly N."/>
            <person name="Raftis F."/>
            <person name="Sallet E."/>
            <person name="Schiex T."/>
            <person name="Thomas J."/>
            <person name="Vandecasteele C."/>
            <person name="Vares D."/>
            <person name="Vear F."/>
            <person name="Vautrin S."/>
            <person name="Crespi M."/>
            <person name="Mangin B."/>
            <person name="Burke J.M."/>
            <person name="Salse J."/>
            <person name="Munos S."/>
            <person name="Vincourt P."/>
            <person name="Rieseberg L.H."/>
            <person name="Langlade N.B."/>
        </authorList>
    </citation>
    <scope>NUCLEOTIDE SEQUENCE [LARGE SCALE GENOMIC DNA]</scope>
    <source>
        <strain evidence="2">cv. SF193</strain>
    </source>
</reference>
<proteinExistence type="predicted"/>
<evidence type="ECO:0000313" key="1">
    <source>
        <dbReference type="EMBL" id="OTG18306.1"/>
    </source>
</evidence>
<keyword evidence="2" id="KW-1185">Reference proteome</keyword>
<dbReference type="EMBL" id="CM007897">
    <property type="protein sequence ID" value="OTG18306.1"/>
    <property type="molecule type" value="Genomic_DNA"/>
</dbReference>
<dbReference type="InParanoid" id="A0A251U637"/>
<dbReference type="Proteomes" id="UP000215914">
    <property type="component" value="Chromosome 8"/>
</dbReference>
<accession>A0A251U637</accession>
<gene>
    <name evidence="1" type="ORF">HannXRQ_Chr08g0221651</name>
</gene>
<dbReference type="AlphaFoldDB" id="A0A251U637"/>
<sequence>MHDKTNIIDYSNKYSTLCDRKKYLSGYVFSTLICDTDNIKPSRHSRRGNLNRRATYYKRSTRQCASGKLNT</sequence>
<organism evidence="1 2">
    <name type="scientific">Helianthus annuus</name>
    <name type="common">Common sunflower</name>
    <dbReference type="NCBI Taxonomy" id="4232"/>
    <lineage>
        <taxon>Eukaryota</taxon>
        <taxon>Viridiplantae</taxon>
        <taxon>Streptophyta</taxon>
        <taxon>Embryophyta</taxon>
        <taxon>Tracheophyta</taxon>
        <taxon>Spermatophyta</taxon>
        <taxon>Magnoliopsida</taxon>
        <taxon>eudicotyledons</taxon>
        <taxon>Gunneridae</taxon>
        <taxon>Pentapetalae</taxon>
        <taxon>asterids</taxon>
        <taxon>campanulids</taxon>
        <taxon>Asterales</taxon>
        <taxon>Asteraceae</taxon>
        <taxon>Asteroideae</taxon>
        <taxon>Heliantheae alliance</taxon>
        <taxon>Heliantheae</taxon>
        <taxon>Helianthus</taxon>
    </lineage>
</organism>
<evidence type="ECO:0000313" key="2">
    <source>
        <dbReference type="Proteomes" id="UP000215914"/>
    </source>
</evidence>